<evidence type="ECO:0000256" key="1">
    <source>
        <dbReference type="SAM" id="MobiDB-lite"/>
    </source>
</evidence>
<gene>
    <name evidence="2" type="ORF">nbrc107696_06680</name>
    <name evidence="3" type="ORF">nbrc107696_45970</name>
</gene>
<comment type="caution">
    <text evidence="2">The sequence shown here is derived from an EMBL/GenBank/DDBJ whole genome shotgun (WGS) entry which is preliminary data.</text>
</comment>
<dbReference type="Proteomes" id="UP000444960">
    <property type="component" value="Unassembled WGS sequence"/>
</dbReference>
<dbReference type="EMBL" id="BJOV01000008">
    <property type="protein sequence ID" value="GEE04151.1"/>
    <property type="molecule type" value="Genomic_DNA"/>
</dbReference>
<name>A0A7I9V4V9_9ACTN</name>
<reference evidence="4" key="1">
    <citation type="submission" date="2019-06" db="EMBL/GenBank/DDBJ databases">
        <title>Gordonia isolated from sludge of a wastewater treatment plant.</title>
        <authorList>
            <person name="Tamura T."/>
            <person name="Aoyama K."/>
            <person name="Kang Y."/>
            <person name="Saito S."/>
            <person name="Akiyama N."/>
            <person name="Yazawa K."/>
            <person name="Gonoi T."/>
            <person name="Mikami Y."/>
        </authorList>
    </citation>
    <scope>NUCLEOTIDE SEQUENCE [LARGE SCALE GENOMIC DNA]</scope>
    <source>
        <strain evidence="4">NBRC 107696</strain>
    </source>
</reference>
<evidence type="ECO:0000313" key="4">
    <source>
        <dbReference type="Proteomes" id="UP000444960"/>
    </source>
</evidence>
<feature type="region of interest" description="Disordered" evidence="1">
    <location>
        <begin position="1"/>
        <end position="23"/>
    </location>
</feature>
<accession>A0A7I9V4V9</accession>
<dbReference type="EMBL" id="BJOV01000002">
    <property type="protein sequence ID" value="GEE00222.1"/>
    <property type="molecule type" value="Genomic_DNA"/>
</dbReference>
<dbReference type="RefSeq" id="WP_161894148.1">
    <property type="nucleotide sequence ID" value="NZ_BJOV01000002.1"/>
</dbReference>
<evidence type="ECO:0000313" key="2">
    <source>
        <dbReference type="EMBL" id="GEE00222.1"/>
    </source>
</evidence>
<feature type="region of interest" description="Disordered" evidence="1">
    <location>
        <begin position="58"/>
        <end position="83"/>
    </location>
</feature>
<evidence type="ECO:0000313" key="3">
    <source>
        <dbReference type="EMBL" id="GEE04151.1"/>
    </source>
</evidence>
<feature type="compositionally biased region" description="Basic and acidic residues" evidence="1">
    <location>
        <begin position="58"/>
        <end position="68"/>
    </location>
</feature>
<sequence>MSDLMDAATIAERLSPPNGRPRSADWVRRKMVKEWPHTKVGGFRGMTEAQFQETLARLRVEPNPDPADRPSGLSPRSRSKRAS</sequence>
<reference evidence="2" key="2">
    <citation type="journal article" date="2020" name="Int. J. Syst. Evol. Microbiol.">
        <title>Gordonia crocea sp. nov. and Gordonia spumicola sp. nov. isolated from sludge of a wastewater treatment plant.</title>
        <authorList>
            <person name="Tamura T."/>
            <person name="Saito S."/>
            <person name="Hamada M."/>
            <person name="Kang Y."/>
            <person name="Hoshino Y."/>
            <person name="Gonoi T."/>
            <person name="Mikami Y."/>
            <person name="Yaguchi T."/>
        </authorList>
    </citation>
    <scope>NUCLEOTIDE SEQUENCE</scope>
    <source>
        <strain evidence="2">NBRC 107696</strain>
    </source>
</reference>
<protein>
    <submittedName>
        <fullName evidence="2">Uncharacterized protein</fullName>
    </submittedName>
</protein>
<organism evidence="2 4">
    <name type="scientific">Gordonia spumicola</name>
    <dbReference type="NCBI Taxonomy" id="589161"/>
    <lineage>
        <taxon>Bacteria</taxon>
        <taxon>Bacillati</taxon>
        <taxon>Actinomycetota</taxon>
        <taxon>Actinomycetes</taxon>
        <taxon>Mycobacteriales</taxon>
        <taxon>Gordoniaceae</taxon>
        <taxon>Gordonia</taxon>
    </lineage>
</organism>
<keyword evidence="4" id="KW-1185">Reference proteome</keyword>
<proteinExistence type="predicted"/>
<dbReference type="AlphaFoldDB" id="A0A7I9V4V9"/>